<name>A0A3E1K740_9GAMM</name>
<evidence type="ECO:0000256" key="3">
    <source>
        <dbReference type="ARBA" id="ARBA00022618"/>
    </source>
</evidence>
<evidence type="ECO:0000313" key="11">
    <source>
        <dbReference type="Proteomes" id="UP000260351"/>
    </source>
</evidence>
<comment type="subunit">
    <text evidence="8">Part of a complex composed of FtsB, FtsL and FtsQ.</text>
</comment>
<proteinExistence type="inferred from homology"/>
<evidence type="ECO:0000256" key="7">
    <source>
        <dbReference type="ARBA" id="ARBA00023306"/>
    </source>
</evidence>
<organism evidence="10 11">
    <name type="scientific">Wenzhouxiangella sediminis</name>
    <dbReference type="NCBI Taxonomy" id="1792836"/>
    <lineage>
        <taxon>Bacteria</taxon>
        <taxon>Pseudomonadati</taxon>
        <taxon>Pseudomonadota</taxon>
        <taxon>Gammaproteobacteria</taxon>
        <taxon>Chromatiales</taxon>
        <taxon>Wenzhouxiangellaceae</taxon>
        <taxon>Wenzhouxiangella</taxon>
    </lineage>
</organism>
<keyword evidence="5 8" id="KW-1133">Transmembrane helix</keyword>
<comment type="function">
    <text evidence="8">Essential cell division protein. May link together the upstream cell division proteins, which are predominantly cytoplasmic, with the downstream cell division proteins, which are predominantly periplasmic.</text>
</comment>
<protein>
    <recommendedName>
        <fullName evidence="8 9">Cell division protein FtsL</fullName>
    </recommendedName>
</protein>
<evidence type="ECO:0000256" key="5">
    <source>
        <dbReference type="ARBA" id="ARBA00022989"/>
    </source>
</evidence>
<evidence type="ECO:0000256" key="2">
    <source>
        <dbReference type="ARBA" id="ARBA00022475"/>
    </source>
</evidence>
<keyword evidence="3 8" id="KW-0132">Cell division</keyword>
<evidence type="ECO:0000313" key="10">
    <source>
        <dbReference type="EMBL" id="RFF29783.1"/>
    </source>
</evidence>
<keyword evidence="7 8" id="KW-0131">Cell cycle</keyword>
<keyword evidence="4 8" id="KW-0812">Transmembrane</keyword>
<dbReference type="NCBIfam" id="TIGR02209">
    <property type="entry name" value="ftsL_broad"/>
    <property type="match status" value="1"/>
</dbReference>
<dbReference type="GO" id="GO:0032153">
    <property type="term" value="C:cell division site"/>
    <property type="evidence" value="ECO:0007669"/>
    <property type="project" value="UniProtKB-UniRule"/>
</dbReference>
<reference evidence="10 11" key="1">
    <citation type="submission" date="2018-08" db="EMBL/GenBank/DDBJ databases">
        <title>Wenzhouxiangella salilacus sp. nov., a novel bacterium isolated from a saline lake in Xinjiang Province, China.</title>
        <authorList>
            <person name="Han S."/>
        </authorList>
    </citation>
    <scope>NUCLEOTIDE SEQUENCE [LARGE SCALE GENOMIC DNA]</scope>
    <source>
        <strain evidence="10 11">XDB06</strain>
    </source>
</reference>
<evidence type="ECO:0000256" key="1">
    <source>
        <dbReference type="ARBA" id="ARBA00004401"/>
    </source>
</evidence>
<comment type="similarity">
    <text evidence="8">Belongs to the FtsL family.</text>
</comment>
<dbReference type="OrthoDB" id="5298556at2"/>
<dbReference type="PANTHER" id="PTHR37479">
    <property type="entry name" value="CELL DIVISION PROTEIN FTSL"/>
    <property type="match status" value="1"/>
</dbReference>
<evidence type="ECO:0000256" key="9">
    <source>
        <dbReference type="NCBIfam" id="TIGR02209"/>
    </source>
</evidence>
<dbReference type="Proteomes" id="UP000260351">
    <property type="component" value="Unassembled WGS sequence"/>
</dbReference>
<dbReference type="EMBL" id="QUZK01000042">
    <property type="protein sequence ID" value="RFF29783.1"/>
    <property type="molecule type" value="Genomic_DNA"/>
</dbReference>
<keyword evidence="2 8" id="KW-1003">Cell membrane</keyword>
<accession>A0A3E1K740</accession>
<evidence type="ECO:0000256" key="4">
    <source>
        <dbReference type="ARBA" id="ARBA00022692"/>
    </source>
</evidence>
<sequence length="87" mass="9804">MRWLLLLVLTAAVLASAIGVVVLRHESRQLFVALQEAEAERDAARVEWSRLQLEQAWLGDAGRVERQAREQLGMKSPEDVRILVTSP</sequence>
<keyword evidence="6 8" id="KW-0472">Membrane</keyword>
<keyword evidence="8" id="KW-0997">Cell inner membrane</keyword>
<keyword evidence="11" id="KW-1185">Reference proteome</keyword>
<dbReference type="HAMAP" id="MF_00910">
    <property type="entry name" value="FtsL"/>
    <property type="match status" value="1"/>
</dbReference>
<comment type="subcellular location">
    <subcellularLocation>
        <location evidence="8">Cell inner membrane</location>
        <topology evidence="8">Single-pass type II membrane protein</topology>
    </subcellularLocation>
    <subcellularLocation>
        <location evidence="1">Cell membrane</location>
        <topology evidence="1">Single-pass type II membrane protein</topology>
    </subcellularLocation>
    <text evidence="8">Localizes to the division septum where it forms a ring structure.</text>
</comment>
<dbReference type="PANTHER" id="PTHR37479:SF1">
    <property type="entry name" value="CELL DIVISION PROTEIN FTSL"/>
    <property type="match status" value="1"/>
</dbReference>
<dbReference type="GO" id="GO:0043093">
    <property type="term" value="P:FtsZ-dependent cytokinesis"/>
    <property type="evidence" value="ECO:0007669"/>
    <property type="project" value="UniProtKB-UniRule"/>
</dbReference>
<gene>
    <name evidence="8 10" type="primary">ftsL</name>
    <name evidence="10" type="ORF">DZC52_11555</name>
</gene>
<dbReference type="InterPro" id="IPR011922">
    <property type="entry name" value="Cell_div_FtsL"/>
</dbReference>
<evidence type="ECO:0000256" key="6">
    <source>
        <dbReference type="ARBA" id="ARBA00023136"/>
    </source>
</evidence>
<dbReference type="AlphaFoldDB" id="A0A3E1K740"/>
<comment type="caution">
    <text evidence="10">The sequence shown here is derived from an EMBL/GenBank/DDBJ whole genome shotgun (WGS) entry which is preliminary data.</text>
</comment>
<dbReference type="GO" id="GO:0005886">
    <property type="term" value="C:plasma membrane"/>
    <property type="evidence" value="ECO:0007669"/>
    <property type="project" value="UniProtKB-SubCell"/>
</dbReference>
<evidence type="ECO:0000256" key="8">
    <source>
        <dbReference type="HAMAP-Rule" id="MF_00910"/>
    </source>
</evidence>
<dbReference type="Pfam" id="PF04999">
    <property type="entry name" value="FtsL"/>
    <property type="match status" value="1"/>
</dbReference>